<keyword evidence="7" id="KW-0378">Hydrolase</keyword>
<dbReference type="Pfam" id="PF16123">
    <property type="entry name" value="HAGH_C"/>
    <property type="match status" value="1"/>
</dbReference>
<protein>
    <recommendedName>
        <fullName evidence="5">hydroxyacylglutathione hydrolase</fullName>
        <ecNumber evidence="5">3.1.2.6</ecNumber>
    </recommendedName>
    <alternativeName>
        <fullName evidence="9">Glyoxalase II</fullName>
    </alternativeName>
</protein>
<evidence type="ECO:0000256" key="2">
    <source>
        <dbReference type="ARBA" id="ARBA00001947"/>
    </source>
</evidence>
<dbReference type="HAMAP" id="MF_01374">
    <property type="entry name" value="Glyoxalase_2"/>
    <property type="match status" value="1"/>
</dbReference>
<evidence type="ECO:0000256" key="1">
    <source>
        <dbReference type="ARBA" id="ARBA00001623"/>
    </source>
</evidence>
<dbReference type="PANTHER" id="PTHR11935">
    <property type="entry name" value="BETA LACTAMASE DOMAIN"/>
    <property type="match status" value="1"/>
</dbReference>
<dbReference type="InterPro" id="IPR001018">
    <property type="entry name" value="Beta-lactamase_class-B_CS"/>
</dbReference>
<evidence type="ECO:0000259" key="10">
    <source>
        <dbReference type="SMART" id="SM00849"/>
    </source>
</evidence>
<reference evidence="11" key="1">
    <citation type="journal article" date="2022" name="G3 (Bethesda)">
        <title>High quality genome of the basidiomycete yeast Dioszegia hungarica PDD-24b-2 isolated from cloud water.</title>
        <authorList>
            <person name="Jarrige D."/>
            <person name="Haridas S."/>
            <person name="Bleykasten-Grosshans C."/>
            <person name="Joly M."/>
            <person name="Nadalig T."/>
            <person name="Sancelme M."/>
            <person name="Vuilleumier S."/>
            <person name="Grigoriev I.V."/>
            <person name="Amato P."/>
            <person name="Bringel F."/>
        </authorList>
    </citation>
    <scope>NUCLEOTIDE SEQUENCE</scope>
    <source>
        <strain evidence="11">PDD-24b-2</strain>
    </source>
</reference>
<dbReference type="PROSITE" id="PS00743">
    <property type="entry name" value="BETA_LACTAMASE_B_1"/>
    <property type="match status" value="1"/>
</dbReference>
<evidence type="ECO:0000256" key="3">
    <source>
        <dbReference type="ARBA" id="ARBA00004963"/>
    </source>
</evidence>
<dbReference type="CDD" id="cd07723">
    <property type="entry name" value="hydroxyacylglutathione_hydrolase_MBL-fold"/>
    <property type="match status" value="1"/>
</dbReference>
<dbReference type="SUPFAM" id="SSF56281">
    <property type="entry name" value="Metallo-hydrolase/oxidoreductase"/>
    <property type="match status" value="1"/>
</dbReference>
<dbReference type="GeneID" id="77730832"/>
<evidence type="ECO:0000313" key="11">
    <source>
        <dbReference type="EMBL" id="KAI9631964.1"/>
    </source>
</evidence>
<comment type="catalytic activity">
    <reaction evidence="1">
        <text>an S-(2-hydroxyacyl)glutathione + H2O = a 2-hydroxy carboxylate + glutathione + H(+)</text>
        <dbReference type="Rhea" id="RHEA:21864"/>
        <dbReference type="ChEBI" id="CHEBI:15377"/>
        <dbReference type="ChEBI" id="CHEBI:15378"/>
        <dbReference type="ChEBI" id="CHEBI:57925"/>
        <dbReference type="ChEBI" id="CHEBI:58896"/>
        <dbReference type="ChEBI" id="CHEBI:71261"/>
        <dbReference type="EC" id="3.1.2.6"/>
    </reaction>
</comment>
<evidence type="ECO:0000256" key="4">
    <source>
        <dbReference type="ARBA" id="ARBA00006759"/>
    </source>
</evidence>
<dbReference type="PANTHER" id="PTHR11935:SF94">
    <property type="entry name" value="TENZING NORGAY, ISOFORM C"/>
    <property type="match status" value="1"/>
</dbReference>
<dbReference type="SMART" id="SM00849">
    <property type="entry name" value="Lactamase_B"/>
    <property type="match status" value="1"/>
</dbReference>
<dbReference type="Gene3D" id="3.60.15.10">
    <property type="entry name" value="Ribonuclease Z/Hydroxyacylglutathione hydrolase-like"/>
    <property type="match status" value="1"/>
</dbReference>
<evidence type="ECO:0000256" key="8">
    <source>
        <dbReference type="ARBA" id="ARBA00022833"/>
    </source>
</evidence>
<evidence type="ECO:0000256" key="7">
    <source>
        <dbReference type="ARBA" id="ARBA00022801"/>
    </source>
</evidence>
<dbReference type="GO" id="GO:0008270">
    <property type="term" value="F:zinc ion binding"/>
    <property type="evidence" value="ECO:0007669"/>
    <property type="project" value="InterPro"/>
</dbReference>
<dbReference type="InterPro" id="IPR032282">
    <property type="entry name" value="HAGH_C"/>
</dbReference>
<keyword evidence="12" id="KW-1185">Reference proteome</keyword>
<name>A0AA38LRW0_9TREE</name>
<keyword evidence="6" id="KW-0479">Metal-binding</keyword>
<comment type="similarity">
    <text evidence="4">Belongs to the metallo-beta-lactamase superfamily. Glyoxalase II family.</text>
</comment>
<dbReference type="GO" id="GO:0008800">
    <property type="term" value="F:beta-lactamase activity"/>
    <property type="evidence" value="ECO:0007669"/>
    <property type="project" value="InterPro"/>
</dbReference>
<dbReference type="NCBIfam" id="TIGR03413">
    <property type="entry name" value="GSH_gloB"/>
    <property type="match status" value="1"/>
</dbReference>
<organism evidence="11 12">
    <name type="scientific">Dioszegia hungarica</name>
    <dbReference type="NCBI Taxonomy" id="4972"/>
    <lineage>
        <taxon>Eukaryota</taxon>
        <taxon>Fungi</taxon>
        <taxon>Dikarya</taxon>
        <taxon>Basidiomycota</taxon>
        <taxon>Agaricomycotina</taxon>
        <taxon>Tremellomycetes</taxon>
        <taxon>Tremellales</taxon>
        <taxon>Bulleribasidiaceae</taxon>
        <taxon>Dioszegia</taxon>
    </lineage>
</organism>
<dbReference type="InterPro" id="IPR001279">
    <property type="entry name" value="Metallo-B-lactamas"/>
</dbReference>
<dbReference type="InterPro" id="IPR035680">
    <property type="entry name" value="Clx_II_MBL"/>
</dbReference>
<dbReference type="GO" id="GO:0004416">
    <property type="term" value="F:hydroxyacylglutathione hydrolase activity"/>
    <property type="evidence" value="ECO:0007669"/>
    <property type="project" value="UniProtKB-EC"/>
</dbReference>
<dbReference type="GO" id="GO:0019243">
    <property type="term" value="P:methylglyoxal catabolic process to D-lactate via S-lactoyl-glutathione"/>
    <property type="evidence" value="ECO:0007669"/>
    <property type="project" value="InterPro"/>
</dbReference>
<evidence type="ECO:0000256" key="9">
    <source>
        <dbReference type="ARBA" id="ARBA00031044"/>
    </source>
</evidence>
<keyword evidence="8" id="KW-0862">Zinc</keyword>
<dbReference type="GO" id="GO:0017001">
    <property type="term" value="P:antibiotic catabolic process"/>
    <property type="evidence" value="ECO:0007669"/>
    <property type="project" value="InterPro"/>
</dbReference>
<dbReference type="AlphaFoldDB" id="A0AA38LRW0"/>
<evidence type="ECO:0000313" key="12">
    <source>
        <dbReference type="Proteomes" id="UP001164286"/>
    </source>
</evidence>
<comment type="pathway">
    <text evidence="3">Secondary metabolite metabolism; methylglyoxal degradation; (R)-lactate from methylglyoxal: step 2/2.</text>
</comment>
<feature type="domain" description="Metallo-beta-lactamase" evidence="10">
    <location>
        <begin position="12"/>
        <end position="173"/>
    </location>
</feature>
<dbReference type="RefSeq" id="XP_052941741.1">
    <property type="nucleotide sequence ID" value="XM_053091627.1"/>
</dbReference>
<dbReference type="EC" id="3.1.2.6" evidence="5"/>
<dbReference type="InterPro" id="IPR036866">
    <property type="entry name" value="RibonucZ/Hydroxyglut_hydro"/>
</dbReference>
<sequence>MKIEPVQVSWSDNWMYLITDEATQEGAVVDPWDNEGIAKKVKDAGVKVTSVITTHHHDDHSGGNSKFVKAHSGVKVYGGSKKGQGVDHIVNDGDTFKIGENIDVKCLHTPCHTQDSTCFYLEDKKADQRGVFTGDTLFLAGCGRFFEGTPAEMHAALTKLGTLPSDTVVYNGHEYTQGSTKFGLKIEPDNEALQGLAKRAETDNCTTGKSTIADEKTWNVFMRLDTPEAKKATGESEPVRVMGKLRDMKNKG</sequence>
<comment type="caution">
    <text evidence="11">The sequence shown here is derived from an EMBL/GenBank/DDBJ whole genome shotgun (WGS) entry which is preliminary data.</text>
</comment>
<evidence type="ECO:0000256" key="5">
    <source>
        <dbReference type="ARBA" id="ARBA00011917"/>
    </source>
</evidence>
<dbReference type="Proteomes" id="UP001164286">
    <property type="component" value="Unassembled WGS sequence"/>
</dbReference>
<dbReference type="EMBL" id="JAKWFO010000016">
    <property type="protein sequence ID" value="KAI9631964.1"/>
    <property type="molecule type" value="Genomic_DNA"/>
</dbReference>
<dbReference type="Pfam" id="PF00753">
    <property type="entry name" value="Lactamase_B"/>
    <property type="match status" value="1"/>
</dbReference>
<accession>A0AA38LRW0</accession>
<evidence type="ECO:0000256" key="6">
    <source>
        <dbReference type="ARBA" id="ARBA00022723"/>
    </source>
</evidence>
<proteinExistence type="inferred from homology"/>
<gene>
    <name evidence="11" type="ORF">MKK02DRAFT_41602</name>
</gene>
<dbReference type="InterPro" id="IPR017782">
    <property type="entry name" value="Hydroxyacylglutathione_Hdrlase"/>
</dbReference>
<comment type="cofactor">
    <cofactor evidence="2">
        <name>Zn(2+)</name>
        <dbReference type="ChEBI" id="CHEBI:29105"/>
    </cofactor>
</comment>